<evidence type="ECO:0000313" key="4">
    <source>
        <dbReference type="Proteomes" id="UP000440578"/>
    </source>
</evidence>
<feature type="region of interest" description="Disordered" evidence="1">
    <location>
        <begin position="1"/>
        <end position="32"/>
    </location>
</feature>
<feature type="transmembrane region" description="Helical" evidence="2">
    <location>
        <begin position="59"/>
        <end position="78"/>
    </location>
</feature>
<evidence type="ECO:0000256" key="1">
    <source>
        <dbReference type="SAM" id="MobiDB-lite"/>
    </source>
</evidence>
<evidence type="ECO:0000313" key="3">
    <source>
        <dbReference type="EMBL" id="KAF0302058.1"/>
    </source>
</evidence>
<evidence type="ECO:0000256" key="2">
    <source>
        <dbReference type="SAM" id="Phobius"/>
    </source>
</evidence>
<keyword evidence="4" id="KW-1185">Reference proteome</keyword>
<accession>A0A6A4WIT2</accession>
<keyword evidence="2" id="KW-0472">Membrane</keyword>
<organism evidence="3 4">
    <name type="scientific">Amphibalanus amphitrite</name>
    <name type="common">Striped barnacle</name>
    <name type="synonym">Balanus amphitrite</name>
    <dbReference type="NCBI Taxonomy" id="1232801"/>
    <lineage>
        <taxon>Eukaryota</taxon>
        <taxon>Metazoa</taxon>
        <taxon>Ecdysozoa</taxon>
        <taxon>Arthropoda</taxon>
        <taxon>Crustacea</taxon>
        <taxon>Multicrustacea</taxon>
        <taxon>Cirripedia</taxon>
        <taxon>Thoracica</taxon>
        <taxon>Thoracicalcarea</taxon>
        <taxon>Balanomorpha</taxon>
        <taxon>Balanoidea</taxon>
        <taxon>Balanidae</taxon>
        <taxon>Amphibalaninae</taxon>
        <taxon>Amphibalanus</taxon>
    </lineage>
</organism>
<dbReference type="EMBL" id="VIIS01001100">
    <property type="protein sequence ID" value="KAF0302058.1"/>
    <property type="molecule type" value="Genomic_DNA"/>
</dbReference>
<dbReference type="Proteomes" id="UP000440578">
    <property type="component" value="Unassembled WGS sequence"/>
</dbReference>
<reference evidence="3 4" key="1">
    <citation type="submission" date="2019-07" db="EMBL/GenBank/DDBJ databases">
        <title>Draft genome assembly of a fouling barnacle, Amphibalanus amphitrite (Darwin, 1854): The first reference genome for Thecostraca.</title>
        <authorList>
            <person name="Kim W."/>
        </authorList>
    </citation>
    <scope>NUCLEOTIDE SEQUENCE [LARGE SCALE GENOMIC DNA]</scope>
    <source>
        <strain evidence="3">SNU_AA5</strain>
        <tissue evidence="3">Soma without cirri and trophi</tissue>
    </source>
</reference>
<comment type="caution">
    <text evidence="3">The sequence shown here is derived from an EMBL/GenBank/DDBJ whole genome shotgun (WGS) entry which is preliminary data.</text>
</comment>
<dbReference type="AlphaFoldDB" id="A0A6A4WIT2"/>
<gene>
    <name evidence="3" type="ORF">FJT64_025853</name>
</gene>
<protein>
    <submittedName>
        <fullName evidence="3">Uncharacterized protein</fullName>
    </submittedName>
</protein>
<keyword evidence="2" id="KW-1133">Transmembrane helix</keyword>
<name>A0A6A4WIT2_AMPAM</name>
<keyword evidence="2" id="KW-0812">Transmembrane</keyword>
<proteinExistence type="predicted"/>
<sequence>MFHDRFEGSVTGPASAAPRLPRSRTGRSRSGAARAAAMGLTARQLVAHLVRLMARRRRLIACWLLLLPLLSLALLPTVPDRRWPPQRAASCGRPLLAGRPDVDAERLWPQLRAAEVSGR</sequence>